<evidence type="ECO:0000313" key="2">
    <source>
        <dbReference type="EMBL" id="KAF4116115.1"/>
    </source>
</evidence>
<protein>
    <submittedName>
        <fullName evidence="2">Uncharacterized protein</fullName>
    </submittedName>
</protein>
<proteinExistence type="predicted"/>
<keyword evidence="3" id="KW-1185">Reference proteome</keyword>
<sequence length="176" mass="19167">MHSDGSLLCWLIDRESRRERSPKIVKSTPPPPHLLHDQPHACGQSLRVGERCSGHPRCAHPEPGSAAREAIWAHAGTQPLKLGKSQSVGVDDLAGLHQTSGEGWPSGVPPPKTTLPTLKGHPIEHLVEEFLRYSHLASLDDARLMDCFWSGLDSNIAQLKPGGNSGWTLAQYIDLT</sequence>
<dbReference type="AlphaFoldDB" id="A0A7J6DAR8"/>
<name>A0A7J6DAR8_9TELE</name>
<evidence type="ECO:0000313" key="3">
    <source>
        <dbReference type="Proteomes" id="UP000579812"/>
    </source>
</evidence>
<organism evidence="2 3">
    <name type="scientific">Onychostoma macrolepis</name>
    <dbReference type="NCBI Taxonomy" id="369639"/>
    <lineage>
        <taxon>Eukaryota</taxon>
        <taxon>Metazoa</taxon>
        <taxon>Chordata</taxon>
        <taxon>Craniata</taxon>
        <taxon>Vertebrata</taxon>
        <taxon>Euteleostomi</taxon>
        <taxon>Actinopterygii</taxon>
        <taxon>Neopterygii</taxon>
        <taxon>Teleostei</taxon>
        <taxon>Ostariophysi</taxon>
        <taxon>Cypriniformes</taxon>
        <taxon>Cyprinidae</taxon>
        <taxon>Acrossocheilinae</taxon>
        <taxon>Onychostoma</taxon>
    </lineage>
</organism>
<accession>A0A7J6DAR8</accession>
<gene>
    <name evidence="2" type="ORF">G5714_003604</name>
</gene>
<feature type="region of interest" description="Disordered" evidence="1">
    <location>
        <begin position="19"/>
        <end position="40"/>
    </location>
</feature>
<dbReference type="Proteomes" id="UP000579812">
    <property type="component" value="Unassembled WGS sequence"/>
</dbReference>
<evidence type="ECO:0000256" key="1">
    <source>
        <dbReference type="SAM" id="MobiDB-lite"/>
    </source>
</evidence>
<reference evidence="2 3" key="1">
    <citation type="submission" date="2020-04" db="EMBL/GenBank/DDBJ databases">
        <title>Chromosome-level genome assembly of a cyprinid fish Onychostoma macrolepis by integration of Nanopore Sequencing, Bionano and Hi-C technology.</title>
        <authorList>
            <person name="Wang D."/>
        </authorList>
    </citation>
    <scope>NUCLEOTIDE SEQUENCE [LARGE SCALE GENOMIC DNA]</scope>
    <source>
        <strain evidence="2">SWU-2019</strain>
        <tissue evidence="2">Muscle</tissue>
    </source>
</reference>
<dbReference type="EMBL" id="JAAMOB010000003">
    <property type="protein sequence ID" value="KAF4116115.1"/>
    <property type="molecule type" value="Genomic_DNA"/>
</dbReference>
<comment type="caution">
    <text evidence="2">The sequence shown here is derived from an EMBL/GenBank/DDBJ whole genome shotgun (WGS) entry which is preliminary data.</text>
</comment>